<feature type="chain" id="PRO_5015197660" evidence="1">
    <location>
        <begin position="19"/>
        <end position="270"/>
    </location>
</feature>
<accession>A0A2P8FKG0</accession>
<dbReference type="Proteomes" id="UP000240418">
    <property type="component" value="Unassembled WGS sequence"/>
</dbReference>
<organism evidence="3 4">
    <name type="scientific">Shimia abyssi</name>
    <dbReference type="NCBI Taxonomy" id="1662395"/>
    <lineage>
        <taxon>Bacteria</taxon>
        <taxon>Pseudomonadati</taxon>
        <taxon>Pseudomonadota</taxon>
        <taxon>Alphaproteobacteria</taxon>
        <taxon>Rhodobacterales</taxon>
        <taxon>Roseobacteraceae</taxon>
    </lineage>
</organism>
<proteinExistence type="predicted"/>
<keyword evidence="1" id="KW-0732">Signal</keyword>
<comment type="caution">
    <text evidence="3">The sequence shown here is derived from an EMBL/GenBank/DDBJ whole genome shotgun (WGS) entry which is preliminary data.</text>
</comment>
<dbReference type="SUPFAM" id="SSF159501">
    <property type="entry name" value="EreA/ChaN-like"/>
    <property type="match status" value="1"/>
</dbReference>
<gene>
    <name evidence="3" type="ORF">CLV88_101614</name>
</gene>
<evidence type="ECO:0000313" key="3">
    <source>
        <dbReference type="EMBL" id="PSL22189.1"/>
    </source>
</evidence>
<keyword evidence="4" id="KW-1185">Reference proteome</keyword>
<dbReference type="CDD" id="cd14727">
    <property type="entry name" value="ChanN-like"/>
    <property type="match status" value="1"/>
</dbReference>
<feature type="domain" description="Haem-binding uptake Tiki superfamily ChaN" evidence="2">
    <location>
        <begin position="34"/>
        <end position="228"/>
    </location>
</feature>
<feature type="signal peptide" evidence="1">
    <location>
        <begin position="1"/>
        <end position="18"/>
    </location>
</feature>
<sequence>MGCHVRRMRYLLPLILLAAPLAAEEIMPDQLAGFADRDVVILGELHDNPFHHSHQAEAVAVLAPKAVVFEMLTPEKAAFVTPDLLGDEAALGEALDWAQSGWPDFSMYYPIFAASGGAEIYGAQVTRESARAAVSGDGVAARFGEDAEVFGLTGALPEEQQATREAMQMQAHCNALPESMLGGMVMVQRLRDATLARAVVDAHAATGGPVVVITGNGHARTDWGVPALLPEGLDVVSVAQIEGAPEPGAPYDFWIVTQEAEREDPCKAFE</sequence>
<dbReference type="Pfam" id="PF04187">
    <property type="entry name" value="Cofac_haem_bdg"/>
    <property type="match status" value="1"/>
</dbReference>
<dbReference type="EMBL" id="PYGJ01000001">
    <property type="protein sequence ID" value="PSL22189.1"/>
    <property type="molecule type" value="Genomic_DNA"/>
</dbReference>
<name>A0A2P8FKG0_9RHOB</name>
<evidence type="ECO:0000256" key="1">
    <source>
        <dbReference type="SAM" id="SignalP"/>
    </source>
</evidence>
<dbReference type="InterPro" id="IPR007314">
    <property type="entry name" value="Cofac_haem-bd_dom"/>
</dbReference>
<evidence type="ECO:0000313" key="4">
    <source>
        <dbReference type="Proteomes" id="UP000240418"/>
    </source>
</evidence>
<dbReference type="AlphaFoldDB" id="A0A2P8FKG0"/>
<reference evidence="3 4" key="1">
    <citation type="submission" date="2018-03" db="EMBL/GenBank/DDBJ databases">
        <title>Genomic Encyclopedia of Archaeal and Bacterial Type Strains, Phase II (KMG-II): from individual species to whole genera.</title>
        <authorList>
            <person name="Goeker M."/>
        </authorList>
    </citation>
    <scope>NUCLEOTIDE SEQUENCE [LARGE SCALE GENOMIC DNA]</scope>
    <source>
        <strain evidence="3 4">DSM 100673</strain>
    </source>
</reference>
<evidence type="ECO:0000259" key="2">
    <source>
        <dbReference type="Pfam" id="PF04187"/>
    </source>
</evidence>
<dbReference type="Gene3D" id="3.40.50.11550">
    <property type="match status" value="2"/>
</dbReference>
<protein>
    <submittedName>
        <fullName evidence="3">Putative iron-regulated protein</fullName>
    </submittedName>
</protein>